<sequence>MASSSNKPFLAASVTTLLLSSSLLSTSISYSTILTPRLLESPTPLMLTQWHASYRQGRKSMVPPALLTAAAYAYLATRPGLAKAKAYCYIAAAVLTVGIVPYTLGVMGKINRMLQRRAIVVERVGRGEVVAKEEREGLEDGEEGAWVKGTGDNAGSRYLVDQWGFLNLGRSLLLGTGLVLGYVALIY</sequence>
<evidence type="ECO:0000256" key="5">
    <source>
        <dbReference type="ARBA" id="ARBA00034313"/>
    </source>
</evidence>
<dbReference type="PANTHER" id="PTHR35042">
    <property type="entry name" value="ANTHRONE OXYGENASE ENCC"/>
    <property type="match status" value="1"/>
</dbReference>
<dbReference type="PANTHER" id="PTHR35042:SF1">
    <property type="entry name" value="DUF1772-DOMAIN-CONTAINING PROTEIN"/>
    <property type="match status" value="1"/>
</dbReference>
<dbReference type="AlphaFoldDB" id="A0AA40CBE7"/>
<evidence type="ECO:0000313" key="8">
    <source>
        <dbReference type="EMBL" id="KAK0632060.1"/>
    </source>
</evidence>
<evidence type="ECO:0000256" key="6">
    <source>
        <dbReference type="SAM" id="Phobius"/>
    </source>
</evidence>
<protein>
    <recommendedName>
        <fullName evidence="10">DUF1772-domain-containing protein</fullName>
    </recommendedName>
</protein>
<feature type="chain" id="PRO_5041389546" description="DUF1772-domain-containing protein" evidence="7">
    <location>
        <begin position="26"/>
        <end position="187"/>
    </location>
</feature>
<evidence type="ECO:0000313" key="9">
    <source>
        <dbReference type="Proteomes" id="UP001175000"/>
    </source>
</evidence>
<comment type="caution">
    <text evidence="8">The sequence shown here is derived from an EMBL/GenBank/DDBJ whole genome shotgun (WGS) entry which is preliminary data.</text>
</comment>
<evidence type="ECO:0000256" key="2">
    <source>
        <dbReference type="ARBA" id="ARBA00022692"/>
    </source>
</evidence>
<dbReference type="Proteomes" id="UP001175000">
    <property type="component" value="Unassembled WGS sequence"/>
</dbReference>
<keyword evidence="2 6" id="KW-0812">Transmembrane</keyword>
<keyword evidence="7" id="KW-0732">Signal</keyword>
<feature type="transmembrane region" description="Helical" evidence="6">
    <location>
        <begin position="60"/>
        <end position="77"/>
    </location>
</feature>
<comment type="similarity">
    <text evidence="5">Belongs to the anthrone oxygenase family.</text>
</comment>
<name>A0AA40CBE7_9PEZI</name>
<dbReference type="Pfam" id="PF08592">
    <property type="entry name" value="Anthrone_oxy"/>
    <property type="match status" value="1"/>
</dbReference>
<proteinExistence type="inferred from homology"/>
<feature type="transmembrane region" description="Helical" evidence="6">
    <location>
        <begin position="168"/>
        <end position="186"/>
    </location>
</feature>
<feature type="transmembrane region" description="Helical" evidence="6">
    <location>
        <begin position="86"/>
        <end position="104"/>
    </location>
</feature>
<organism evidence="8 9">
    <name type="scientific">Immersiella caudata</name>
    <dbReference type="NCBI Taxonomy" id="314043"/>
    <lineage>
        <taxon>Eukaryota</taxon>
        <taxon>Fungi</taxon>
        <taxon>Dikarya</taxon>
        <taxon>Ascomycota</taxon>
        <taxon>Pezizomycotina</taxon>
        <taxon>Sordariomycetes</taxon>
        <taxon>Sordariomycetidae</taxon>
        <taxon>Sordariales</taxon>
        <taxon>Lasiosphaeriaceae</taxon>
        <taxon>Immersiella</taxon>
    </lineage>
</organism>
<gene>
    <name evidence="8" type="ORF">B0T14DRAFT_503184</name>
</gene>
<dbReference type="InterPro" id="IPR013901">
    <property type="entry name" value="Anthrone_oxy"/>
</dbReference>
<evidence type="ECO:0000256" key="3">
    <source>
        <dbReference type="ARBA" id="ARBA00022989"/>
    </source>
</evidence>
<evidence type="ECO:0000256" key="4">
    <source>
        <dbReference type="ARBA" id="ARBA00023136"/>
    </source>
</evidence>
<evidence type="ECO:0008006" key="10">
    <source>
        <dbReference type="Google" id="ProtNLM"/>
    </source>
</evidence>
<keyword evidence="4 6" id="KW-0472">Membrane</keyword>
<evidence type="ECO:0000256" key="1">
    <source>
        <dbReference type="ARBA" id="ARBA00004141"/>
    </source>
</evidence>
<keyword evidence="3 6" id="KW-1133">Transmembrane helix</keyword>
<reference evidence="8" key="1">
    <citation type="submission" date="2023-06" db="EMBL/GenBank/DDBJ databases">
        <title>Genome-scale phylogeny and comparative genomics of the fungal order Sordariales.</title>
        <authorList>
            <consortium name="Lawrence Berkeley National Laboratory"/>
            <person name="Hensen N."/>
            <person name="Bonometti L."/>
            <person name="Westerberg I."/>
            <person name="Brannstrom I.O."/>
            <person name="Guillou S."/>
            <person name="Cros-Aarteil S."/>
            <person name="Calhoun S."/>
            <person name="Haridas S."/>
            <person name="Kuo A."/>
            <person name="Mondo S."/>
            <person name="Pangilinan J."/>
            <person name="Riley R."/>
            <person name="Labutti K."/>
            <person name="Andreopoulos B."/>
            <person name="Lipzen A."/>
            <person name="Chen C."/>
            <person name="Yanf M."/>
            <person name="Daum C."/>
            <person name="Ng V."/>
            <person name="Clum A."/>
            <person name="Steindorff A."/>
            <person name="Ohm R."/>
            <person name="Martin F."/>
            <person name="Silar P."/>
            <person name="Natvig D."/>
            <person name="Lalanne C."/>
            <person name="Gautier V."/>
            <person name="Ament-Velasquez S.L."/>
            <person name="Kruys A."/>
            <person name="Hutchinson M.I."/>
            <person name="Powell A.J."/>
            <person name="Barry K."/>
            <person name="Miller A.N."/>
            <person name="Grigoriev I.V."/>
            <person name="Debuchy R."/>
            <person name="Gladieux P."/>
            <person name="Thoren M.H."/>
            <person name="Johannesson H."/>
        </authorList>
    </citation>
    <scope>NUCLEOTIDE SEQUENCE</scope>
    <source>
        <strain evidence="8">CBS 606.72</strain>
    </source>
</reference>
<accession>A0AA40CBE7</accession>
<feature type="signal peptide" evidence="7">
    <location>
        <begin position="1"/>
        <end position="25"/>
    </location>
</feature>
<dbReference type="GO" id="GO:0016020">
    <property type="term" value="C:membrane"/>
    <property type="evidence" value="ECO:0007669"/>
    <property type="project" value="UniProtKB-SubCell"/>
</dbReference>
<evidence type="ECO:0000256" key="7">
    <source>
        <dbReference type="SAM" id="SignalP"/>
    </source>
</evidence>
<comment type="subcellular location">
    <subcellularLocation>
        <location evidence="1">Membrane</location>
        <topology evidence="1">Multi-pass membrane protein</topology>
    </subcellularLocation>
</comment>
<dbReference type="EMBL" id="JAULSU010000001">
    <property type="protein sequence ID" value="KAK0632060.1"/>
    <property type="molecule type" value="Genomic_DNA"/>
</dbReference>
<keyword evidence="9" id="KW-1185">Reference proteome</keyword>